<evidence type="ECO:0000256" key="1">
    <source>
        <dbReference type="ARBA" id="ARBA00005964"/>
    </source>
</evidence>
<dbReference type="PATRIC" id="fig|1886670.3.peg.3928"/>
<comment type="caution">
    <text evidence="5">The sequence shown here is derived from an EMBL/GenBank/DDBJ whole genome shotgun (WGS) entry which is preliminary data.</text>
</comment>
<organism evidence="5 6">
    <name type="scientific">Paenibacillus nuruki</name>
    <dbReference type="NCBI Taxonomy" id="1886670"/>
    <lineage>
        <taxon>Bacteria</taxon>
        <taxon>Bacillati</taxon>
        <taxon>Bacillota</taxon>
        <taxon>Bacilli</taxon>
        <taxon>Bacillales</taxon>
        <taxon>Paenibacillaceae</taxon>
        <taxon>Paenibacillus</taxon>
    </lineage>
</organism>
<dbReference type="InterPro" id="IPR019826">
    <property type="entry name" value="Carboxylesterase_B_AS"/>
</dbReference>
<proteinExistence type="inferred from homology"/>
<dbReference type="GO" id="GO:0004104">
    <property type="term" value="F:cholinesterase activity"/>
    <property type="evidence" value="ECO:0007669"/>
    <property type="project" value="InterPro"/>
</dbReference>
<dbReference type="ESTHER" id="9bacl-a0a1e3kz30">
    <property type="family name" value="Carb_B_Bacteria"/>
</dbReference>
<dbReference type="EMBL" id="MDER01000075">
    <property type="protein sequence ID" value="ODP26799.1"/>
    <property type="molecule type" value="Genomic_DNA"/>
</dbReference>
<evidence type="ECO:0000313" key="5">
    <source>
        <dbReference type="EMBL" id="ODP26799.1"/>
    </source>
</evidence>
<dbReference type="InterPro" id="IPR002018">
    <property type="entry name" value="CarbesteraseB"/>
</dbReference>
<dbReference type="SUPFAM" id="SSF53474">
    <property type="entry name" value="alpha/beta-Hydrolases"/>
    <property type="match status" value="1"/>
</dbReference>
<reference evidence="5 6" key="1">
    <citation type="submission" date="2016-08" db="EMBL/GenBank/DDBJ databases">
        <title>Genome sequencing of Paenibacillus sp. TI45-13ar, isolated from Korean traditional nuruk.</title>
        <authorList>
            <person name="Kim S.-J."/>
        </authorList>
    </citation>
    <scope>NUCLEOTIDE SEQUENCE [LARGE SCALE GENOMIC DNA]</scope>
    <source>
        <strain evidence="5 6">TI45-13ar</strain>
    </source>
</reference>
<keyword evidence="2 3" id="KW-0378">Hydrolase</keyword>
<dbReference type="AlphaFoldDB" id="A0A1E3KZ30"/>
<dbReference type="InterPro" id="IPR050309">
    <property type="entry name" value="Type-B_Carboxylest/Lipase"/>
</dbReference>
<sequence>METTQIHTQYGELQGIREHGAVIWKGVPFAEPPVGELRFQAPRPPQPWQGVKEALHFGPIAPQPVYEGASMFGSGSEPPVQSEDCLYLNIWASDKSTQKRPVMVWIHGGSFVTGAGSIPLYDGTSLAVNGDMIVITINYRLGPFGFLNLSSYGDDYHSNVGLLDQIAALEWIKNNIEAFGGDPERVTVFGESAGAMSIASLLAMPAAKGLFQSAIMQSGAAQVMPTEVSRQIADGFVQALGVGEQDLSKLYTASTEEILQAGNRVSQMLDNGTWALLFQPTIHPHTLPVEPIQAIKDGSAKHIPLIIGTNLEEGTLFFNQPTQLMSETQIVNIVQALLGEDPHGLSKQYPLTVRGHADLMTDLFFWRSALQCAEAQIGHAPVWMYRFDWCQPGHPLLGTATHGAEIAFAFNNLPLFAHLGLEIDEDTYNLAEQMQAAWINFAHNSMPVTSNLPWSDYDLKERSTMVFNRQLNVVHDPESNKRQQLISYS</sequence>
<evidence type="ECO:0000313" key="6">
    <source>
        <dbReference type="Proteomes" id="UP000094578"/>
    </source>
</evidence>
<dbReference type="RefSeq" id="WP_069329246.1">
    <property type="nucleotide sequence ID" value="NZ_MDER01000075.1"/>
</dbReference>
<evidence type="ECO:0000256" key="2">
    <source>
        <dbReference type="ARBA" id="ARBA00022801"/>
    </source>
</evidence>
<keyword evidence="6" id="KW-1185">Reference proteome</keyword>
<accession>A0A1E3KZ30</accession>
<dbReference type="PRINTS" id="PR00878">
    <property type="entry name" value="CHOLNESTRASE"/>
</dbReference>
<dbReference type="Proteomes" id="UP000094578">
    <property type="component" value="Unassembled WGS sequence"/>
</dbReference>
<dbReference type="InterPro" id="IPR029058">
    <property type="entry name" value="AB_hydrolase_fold"/>
</dbReference>
<feature type="domain" description="Carboxylesterase type B" evidence="4">
    <location>
        <begin position="3"/>
        <end position="477"/>
    </location>
</feature>
<dbReference type="Pfam" id="PF00135">
    <property type="entry name" value="COesterase"/>
    <property type="match status" value="1"/>
</dbReference>
<dbReference type="PANTHER" id="PTHR11559">
    <property type="entry name" value="CARBOXYLESTERASE"/>
    <property type="match status" value="1"/>
</dbReference>
<gene>
    <name evidence="5" type="ORF">PTI45_03901</name>
</gene>
<dbReference type="Gene3D" id="3.40.50.1820">
    <property type="entry name" value="alpha/beta hydrolase"/>
    <property type="match status" value="1"/>
</dbReference>
<name>A0A1E3KZ30_9BACL</name>
<evidence type="ECO:0000256" key="3">
    <source>
        <dbReference type="RuleBase" id="RU361235"/>
    </source>
</evidence>
<dbReference type="STRING" id="1886670.PTI45_03901"/>
<dbReference type="PROSITE" id="PS00122">
    <property type="entry name" value="CARBOXYLESTERASE_B_1"/>
    <property type="match status" value="1"/>
</dbReference>
<protein>
    <recommendedName>
        <fullName evidence="3">Carboxylic ester hydrolase</fullName>
        <ecNumber evidence="3">3.1.1.-</ecNumber>
    </recommendedName>
</protein>
<comment type="similarity">
    <text evidence="1 3">Belongs to the type-B carboxylesterase/lipase family.</text>
</comment>
<dbReference type="EC" id="3.1.1.-" evidence="3"/>
<dbReference type="InterPro" id="IPR000997">
    <property type="entry name" value="Cholinesterase"/>
</dbReference>
<evidence type="ECO:0000259" key="4">
    <source>
        <dbReference type="Pfam" id="PF00135"/>
    </source>
</evidence>